<reference evidence="3 4" key="1">
    <citation type="submission" date="2015-04" db="EMBL/GenBank/DDBJ databases">
        <title>Whole genome shotgun sequence of Flavihumibacter petaseus NBRC 106054.</title>
        <authorList>
            <person name="Miyazawa S."/>
            <person name="Hosoyama A."/>
            <person name="Hashimoto M."/>
            <person name="Noguchi M."/>
            <person name="Tsuchikane K."/>
            <person name="Ohji S."/>
            <person name="Yamazoe A."/>
            <person name="Ichikawa N."/>
            <person name="Kimura A."/>
            <person name="Fujita N."/>
        </authorList>
    </citation>
    <scope>NUCLEOTIDE SEQUENCE [LARGE SCALE GENOMIC DNA]</scope>
    <source>
        <strain evidence="3 4">NBRC 106054</strain>
    </source>
</reference>
<dbReference type="RefSeq" id="WP_046368269.1">
    <property type="nucleotide sequence ID" value="NZ_BBWV01000001.1"/>
</dbReference>
<keyword evidence="4" id="KW-1185">Reference proteome</keyword>
<proteinExistence type="predicted"/>
<protein>
    <recommendedName>
        <fullName evidence="2">Outer membrane protein beta-barrel domain-containing protein</fullName>
    </recommendedName>
</protein>
<feature type="chain" id="PRO_5002429935" description="Outer membrane protein beta-barrel domain-containing protein" evidence="1">
    <location>
        <begin position="21"/>
        <end position="192"/>
    </location>
</feature>
<gene>
    <name evidence="3" type="ORF">FPE01S_01_16290</name>
</gene>
<dbReference type="EMBL" id="BBWV01000001">
    <property type="protein sequence ID" value="GAO42614.1"/>
    <property type="molecule type" value="Genomic_DNA"/>
</dbReference>
<evidence type="ECO:0000256" key="1">
    <source>
        <dbReference type="SAM" id="SignalP"/>
    </source>
</evidence>
<accession>A0A0E9MYE6</accession>
<dbReference type="OrthoDB" id="672705at2"/>
<evidence type="ECO:0000313" key="3">
    <source>
        <dbReference type="EMBL" id="GAO42614.1"/>
    </source>
</evidence>
<name>A0A0E9MYE6_9BACT</name>
<dbReference type="Pfam" id="PF13568">
    <property type="entry name" value="OMP_b-brl_2"/>
    <property type="match status" value="1"/>
</dbReference>
<evidence type="ECO:0000313" key="4">
    <source>
        <dbReference type="Proteomes" id="UP000033121"/>
    </source>
</evidence>
<dbReference type="AlphaFoldDB" id="A0A0E9MYE6"/>
<dbReference type="Proteomes" id="UP000033121">
    <property type="component" value="Unassembled WGS sequence"/>
</dbReference>
<sequence>MKNIVTFALAFACLVTVSRAQMVIKPAVGINFTDFSKDASTGKYESKVGYQIGGSIAFGNKWYIEPGIFYVMKSTKYVNEGSTGEDIDFEVGGIRIPVNIGVKLLGDSSGGFGLRAFGGVSSFILTNVKDFDIDDFKKAQWGLQAGVGLDFSILFIEGAYEWSLTDVSSDLDDVDVGKSRSIFVQAGVRLRL</sequence>
<feature type="signal peptide" evidence="1">
    <location>
        <begin position="1"/>
        <end position="20"/>
    </location>
</feature>
<dbReference type="InterPro" id="IPR025665">
    <property type="entry name" value="Beta-barrel_OMP_2"/>
</dbReference>
<feature type="domain" description="Outer membrane protein beta-barrel" evidence="2">
    <location>
        <begin position="24"/>
        <end position="167"/>
    </location>
</feature>
<comment type="caution">
    <text evidence="3">The sequence shown here is derived from an EMBL/GenBank/DDBJ whole genome shotgun (WGS) entry which is preliminary data.</text>
</comment>
<keyword evidence="1" id="KW-0732">Signal</keyword>
<dbReference type="STRING" id="1220578.FPE01S_01_16290"/>
<organism evidence="3 4">
    <name type="scientific">Flavihumibacter petaseus NBRC 106054</name>
    <dbReference type="NCBI Taxonomy" id="1220578"/>
    <lineage>
        <taxon>Bacteria</taxon>
        <taxon>Pseudomonadati</taxon>
        <taxon>Bacteroidota</taxon>
        <taxon>Chitinophagia</taxon>
        <taxon>Chitinophagales</taxon>
        <taxon>Chitinophagaceae</taxon>
        <taxon>Flavihumibacter</taxon>
    </lineage>
</organism>
<evidence type="ECO:0000259" key="2">
    <source>
        <dbReference type="Pfam" id="PF13568"/>
    </source>
</evidence>